<organism evidence="5">
    <name type="scientific">Gymnodinialimonas phycosphaerae</name>
    <dbReference type="NCBI Taxonomy" id="2841589"/>
    <lineage>
        <taxon>Bacteria</taxon>
        <taxon>Pseudomonadati</taxon>
        <taxon>Pseudomonadota</taxon>
        <taxon>Alphaproteobacteria</taxon>
        <taxon>Rhodobacterales</taxon>
        <taxon>Paracoccaceae</taxon>
        <taxon>Gymnodinialimonas</taxon>
    </lineage>
</organism>
<dbReference type="InterPro" id="IPR043426">
    <property type="entry name" value="MltB-like"/>
</dbReference>
<dbReference type="GO" id="GO:0009253">
    <property type="term" value="P:peptidoglycan catabolic process"/>
    <property type="evidence" value="ECO:0007669"/>
    <property type="project" value="TreeGrafter"/>
</dbReference>
<evidence type="ECO:0000313" key="4">
    <source>
        <dbReference type="EMBL" id="MBY4892715.1"/>
    </source>
</evidence>
<dbReference type="GO" id="GO:0008933">
    <property type="term" value="F:peptidoglycan lytic transglycosylase activity"/>
    <property type="evidence" value="ECO:0007669"/>
    <property type="project" value="TreeGrafter"/>
</dbReference>
<dbReference type="Pfam" id="PF13406">
    <property type="entry name" value="SLT_2"/>
    <property type="match status" value="1"/>
</dbReference>
<dbReference type="Proteomes" id="UP000693972">
    <property type="component" value="Unassembled WGS sequence"/>
</dbReference>
<dbReference type="SUPFAM" id="SSF53955">
    <property type="entry name" value="Lysozyme-like"/>
    <property type="match status" value="1"/>
</dbReference>
<dbReference type="PROSITE" id="PS51257">
    <property type="entry name" value="PROKAR_LIPOPROTEIN"/>
    <property type="match status" value="1"/>
</dbReference>
<dbReference type="Pfam" id="PF01471">
    <property type="entry name" value="PG_binding_1"/>
    <property type="match status" value="1"/>
</dbReference>
<evidence type="ECO:0000256" key="1">
    <source>
        <dbReference type="SAM" id="MobiDB-lite"/>
    </source>
</evidence>
<dbReference type="AlphaFoldDB" id="A0A975TYW1"/>
<dbReference type="PANTHER" id="PTHR30163">
    <property type="entry name" value="MEMBRANE-BOUND LYTIC MUREIN TRANSGLYCOSYLASE B"/>
    <property type="match status" value="1"/>
</dbReference>
<evidence type="ECO:0000259" key="3">
    <source>
        <dbReference type="Pfam" id="PF13406"/>
    </source>
</evidence>
<dbReference type="InterPro" id="IPR031304">
    <property type="entry name" value="SLT_2"/>
</dbReference>
<dbReference type="InterPro" id="IPR036366">
    <property type="entry name" value="PGBDSf"/>
</dbReference>
<feature type="domain" description="Transglycosylase SLT" evidence="3">
    <location>
        <begin position="59"/>
        <end position="349"/>
    </location>
</feature>
<feature type="domain" description="Peptidoglycan binding-like" evidence="2">
    <location>
        <begin position="370"/>
        <end position="425"/>
    </location>
</feature>
<dbReference type="InterPro" id="IPR002477">
    <property type="entry name" value="Peptidoglycan-bd-like"/>
</dbReference>
<evidence type="ECO:0000313" key="5">
    <source>
        <dbReference type="EMBL" id="QXL89985.1"/>
    </source>
</evidence>
<feature type="region of interest" description="Disordered" evidence="1">
    <location>
        <begin position="35"/>
        <end position="54"/>
    </location>
</feature>
<sequence>MGTLRITRRTFGAGAASLTVAGCVGGLDLGGGGERGIGAAGDSGPSTDPDFMPQPNASYDTWLEGFRGRARAAGISEDAITRGLRGTGYLPGVIERDRNQTEFRRSTEDYLALVAGDDDVSLGRTRFAGHRSVLAEVEVRYGVPAEVCCAVWGVESRYGTRLGDIPVISAVSTLAWEGRRGRFFEAQTIAALRIIQNGDTTPERMLGSWAGAMGHTQFIPTTYEEHAVDFRGDGRRDIWSSDPTDSFASTASYLARSGWRAGQPWGMEVALPSGFSVATGRDTRRSVASWSELGVRRAGGGALPDHGQAALHAPGGAGAPAWILFHNFNVILRYNNSTNYGIGVGYLSDRINGGGPLRQSFGADDSGLTQAQRRELQELLNRAGYDAGTPDGVIGSGTEAAISAYQAANGLPVTGEPSAALLRRLR</sequence>
<dbReference type="Gene3D" id="1.10.530.10">
    <property type="match status" value="1"/>
</dbReference>
<dbReference type="Gene3D" id="1.10.101.10">
    <property type="entry name" value="PGBD-like superfamily/PGBD"/>
    <property type="match status" value="1"/>
</dbReference>
<dbReference type="EMBL" id="JAIMBW010000001">
    <property type="protein sequence ID" value="MBY4892715.1"/>
    <property type="molecule type" value="Genomic_DNA"/>
</dbReference>
<evidence type="ECO:0000313" key="6">
    <source>
        <dbReference type="Proteomes" id="UP000693972"/>
    </source>
</evidence>
<keyword evidence="6" id="KW-1185">Reference proteome</keyword>
<reference evidence="5 6" key="1">
    <citation type="submission" date="2021-07" db="EMBL/GenBank/DDBJ databases">
        <title>Karlodiniumbacter phycospheric gen. nov., sp. nov., a phycosphere bacterium isolated from karlodinium veneficum.</title>
        <authorList>
            <person name="Peng Y."/>
            <person name="Jiang L."/>
            <person name="Lee J."/>
        </authorList>
    </citation>
    <scope>NUCLEOTIDE SEQUENCE</scope>
    <source>
        <strain evidence="5 6">N5</strain>
    </source>
</reference>
<dbReference type="PANTHER" id="PTHR30163:SF8">
    <property type="entry name" value="LYTIC MUREIN TRANSGLYCOSYLASE"/>
    <property type="match status" value="1"/>
</dbReference>
<dbReference type="InterPro" id="IPR036365">
    <property type="entry name" value="PGBD-like_sf"/>
</dbReference>
<dbReference type="Gene3D" id="1.10.8.350">
    <property type="entry name" value="Bacterial muramidase"/>
    <property type="match status" value="1"/>
</dbReference>
<evidence type="ECO:0000259" key="2">
    <source>
        <dbReference type="Pfam" id="PF01471"/>
    </source>
</evidence>
<dbReference type="NCBIfam" id="TIGR02283">
    <property type="entry name" value="MltB_2"/>
    <property type="match status" value="1"/>
</dbReference>
<protein>
    <submittedName>
        <fullName evidence="5">Lytic murein transglycosylase</fullName>
    </submittedName>
</protein>
<proteinExistence type="predicted"/>
<dbReference type="InterPro" id="IPR011970">
    <property type="entry name" value="MltB_2"/>
</dbReference>
<name>A0A975TYW1_9RHOB</name>
<dbReference type="CDD" id="cd13399">
    <property type="entry name" value="Slt35-like"/>
    <property type="match status" value="1"/>
</dbReference>
<accession>A0A975TYW1</accession>
<dbReference type="SUPFAM" id="SSF47090">
    <property type="entry name" value="PGBD-like"/>
    <property type="match status" value="1"/>
</dbReference>
<dbReference type="EMBL" id="CP078073">
    <property type="protein sequence ID" value="QXL89985.1"/>
    <property type="molecule type" value="Genomic_DNA"/>
</dbReference>
<dbReference type="InterPro" id="IPR023346">
    <property type="entry name" value="Lysozyme-like_dom_sf"/>
</dbReference>
<gene>
    <name evidence="4" type="ORF">KUL25_08055</name>
    <name evidence="5" type="ORF">KUL25_08060</name>
</gene>